<feature type="compositionally biased region" description="Polar residues" evidence="1">
    <location>
        <begin position="30"/>
        <end position="54"/>
    </location>
</feature>
<dbReference type="Proteomes" id="UP001344658">
    <property type="component" value="Unassembled WGS sequence"/>
</dbReference>
<evidence type="ECO:0000313" key="3">
    <source>
        <dbReference type="EMBL" id="MEE4547020.1"/>
    </source>
</evidence>
<name>A0ABU7PMF3_9ACTN</name>
<protein>
    <submittedName>
        <fullName evidence="3">Uncharacterized protein</fullName>
    </submittedName>
</protein>
<keyword evidence="4" id="KW-1185">Reference proteome</keyword>
<evidence type="ECO:0000256" key="2">
    <source>
        <dbReference type="SAM" id="SignalP"/>
    </source>
</evidence>
<accession>A0ABU7PMF3</accession>
<sequence>MHKLVRSIAVSAVAAPVIMLGAAGAASADSTWRSSTGEHSASTQHAVSHSSNEQYDGGNDHGRYEQDRTDHRRNDNDCDNYGGYGYGYGYGGYGLLGGLLGGLL</sequence>
<dbReference type="RefSeq" id="WP_330801011.1">
    <property type="nucleotide sequence ID" value="NZ_JAZEWV010000077.1"/>
</dbReference>
<gene>
    <name evidence="3" type="ORF">V2S66_34285</name>
</gene>
<feature type="chain" id="PRO_5047299299" evidence="2">
    <location>
        <begin position="29"/>
        <end position="104"/>
    </location>
</feature>
<proteinExistence type="predicted"/>
<keyword evidence="2" id="KW-0732">Signal</keyword>
<dbReference type="EMBL" id="JAZEWV010000077">
    <property type="protein sequence ID" value="MEE4547020.1"/>
    <property type="molecule type" value="Genomic_DNA"/>
</dbReference>
<feature type="compositionally biased region" description="Basic and acidic residues" evidence="1">
    <location>
        <begin position="58"/>
        <end position="76"/>
    </location>
</feature>
<feature type="signal peptide" evidence="2">
    <location>
        <begin position="1"/>
        <end position="28"/>
    </location>
</feature>
<evidence type="ECO:0000256" key="1">
    <source>
        <dbReference type="SAM" id="MobiDB-lite"/>
    </source>
</evidence>
<reference evidence="3 4" key="1">
    <citation type="submission" date="2023-12" db="EMBL/GenBank/DDBJ databases">
        <title>Streptomyces sp. V4-01.</title>
        <authorList>
            <person name="Somphong A."/>
            <person name="Phongsopitanun W."/>
        </authorList>
    </citation>
    <scope>NUCLEOTIDE SEQUENCE [LARGE SCALE GENOMIC DNA]</scope>
    <source>
        <strain evidence="3 4">V4-01</strain>
    </source>
</reference>
<feature type="region of interest" description="Disordered" evidence="1">
    <location>
        <begin position="30"/>
        <end position="76"/>
    </location>
</feature>
<comment type="caution">
    <text evidence="3">The sequence shown here is derived from an EMBL/GenBank/DDBJ whole genome shotgun (WGS) entry which is preliminary data.</text>
</comment>
<evidence type="ECO:0000313" key="4">
    <source>
        <dbReference type="Proteomes" id="UP001344658"/>
    </source>
</evidence>
<organism evidence="3 4">
    <name type="scientific">Actinacidiphila polyblastidii</name>
    <dbReference type="NCBI Taxonomy" id="3110430"/>
    <lineage>
        <taxon>Bacteria</taxon>
        <taxon>Bacillati</taxon>
        <taxon>Actinomycetota</taxon>
        <taxon>Actinomycetes</taxon>
        <taxon>Kitasatosporales</taxon>
        <taxon>Streptomycetaceae</taxon>
        <taxon>Actinacidiphila</taxon>
    </lineage>
</organism>